<feature type="region of interest" description="Disordered" evidence="5">
    <location>
        <begin position="140"/>
        <end position="159"/>
    </location>
</feature>
<dbReference type="InterPro" id="IPR036652">
    <property type="entry name" value="YjeF_N_dom_sf"/>
</dbReference>
<dbReference type="Proteomes" id="UP000799438">
    <property type="component" value="Unassembled WGS sequence"/>
</dbReference>
<comment type="subcellular location">
    <subcellularLocation>
        <location evidence="1">Cytoplasm</location>
        <location evidence="1">P-body</location>
    </subcellularLocation>
</comment>
<feature type="compositionally biased region" description="Basic residues" evidence="5">
    <location>
        <begin position="252"/>
        <end position="262"/>
    </location>
</feature>
<dbReference type="InterPro" id="IPR004443">
    <property type="entry name" value="YjeF_N_dom"/>
</dbReference>
<feature type="region of interest" description="Disordered" evidence="5">
    <location>
        <begin position="64"/>
        <end position="124"/>
    </location>
</feature>
<dbReference type="PROSITE" id="PS51512">
    <property type="entry name" value="DFDF"/>
    <property type="match status" value="1"/>
</dbReference>
<dbReference type="PANTHER" id="PTHR13612:SF0">
    <property type="entry name" value="ENHANCER OF MRNA-DECAPPING PROTEIN 3"/>
    <property type="match status" value="1"/>
</dbReference>
<accession>A0A6A6B8W9</accession>
<feature type="compositionally biased region" description="Low complexity" evidence="5">
    <location>
        <begin position="150"/>
        <end position="159"/>
    </location>
</feature>
<dbReference type="Pfam" id="PF09532">
    <property type="entry name" value="FDF"/>
    <property type="match status" value="1"/>
</dbReference>
<feature type="compositionally biased region" description="Polar residues" evidence="5">
    <location>
        <begin position="140"/>
        <end position="149"/>
    </location>
</feature>
<evidence type="ECO:0000256" key="5">
    <source>
        <dbReference type="SAM" id="MobiDB-lite"/>
    </source>
</evidence>
<dbReference type="RefSeq" id="XP_033396415.1">
    <property type="nucleotide sequence ID" value="XM_033540728.1"/>
</dbReference>
<dbReference type="EMBL" id="ML995489">
    <property type="protein sequence ID" value="KAF2140702.1"/>
    <property type="molecule type" value="Genomic_DNA"/>
</dbReference>
<feature type="region of interest" description="Disordered" evidence="5">
    <location>
        <begin position="175"/>
        <end position="312"/>
    </location>
</feature>
<dbReference type="InterPro" id="IPR019050">
    <property type="entry name" value="FDF_dom"/>
</dbReference>
<dbReference type="PROSITE" id="PS51385">
    <property type="entry name" value="YJEF_N"/>
    <property type="match status" value="1"/>
</dbReference>
<dbReference type="GO" id="GO:0000932">
    <property type="term" value="C:P-body"/>
    <property type="evidence" value="ECO:0007669"/>
    <property type="project" value="UniProtKB-SubCell"/>
</dbReference>
<sequence>MSASLIGIAVAVTLKDPQRTVVHGLVASVVEQTATLNLQNVLFPATGHRLPGFSIPGAHIADISVQPPPSAIPTPVYPPTQPPPLQQPAHPPPTQYAPPTAPSVPPPVAHEAPVPQPARTTQPFVDPAIMSIGRRPTVVSSTHMTPTVSQQTHAAAAQPMAPTASVASLPTNVSSVGAAKKPSSTAKVRKDDPTATLTGPFSAMNIEAGDDLEESDVPTINDTSDRRARIRAVKEAEAEAEVPVKATEVAKRTRKTRSKRQAKKEQEEAANPAASSPEMSRKTPANYKGKGWRQTPILQDQPSTASRTPGLIGGKVGLAAVTASNRKSRKQKAMDATNGWATEDATDVQELPDFDFAENLSKFDKRTVFEQIRNEDTTADEDRLVSFNRLVPRAGTAGGKNLHPTENVLEAREPRFGSESSSEDDFSDFDSGRNSRRNMSRTSSKPAPFRNGGVQDDALPAAAPTSILTRSTRSQHNRPSAVASVAYSSTNSPVPARPTPPSSPSVSLLQQAHASFRIASSNSTCHTITPGTMTAVEEVAEVEFGLTEEMMSENAARGIASIALSAVNPGGRRLARENLTVNARPVVVVLAGNHRTGARAIAAARHLHARGPRVVVALLGYDRPADYDKDVRRQVDTFKRFGGYVRGWADVQRGLKRLEAPPELIIDALLGRNKEFDALGREDRNTALTIVGWANKSRASVLAVEGPSGVGGSTGEVSILEGEPLEVRAKYIVCLGAPRTGLFRALRYGYVRDPDWLIWVVDLGLNRPWKRVGGPGAKGVKFGTEWAVQVSFESGEGGLGDEGPVDGR</sequence>
<evidence type="ECO:0000256" key="1">
    <source>
        <dbReference type="ARBA" id="ARBA00004201"/>
    </source>
</evidence>
<evidence type="ECO:0000256" key="2">
    <source>
        <dbReference type="ARBA" id="ARBA00006610"/>
    </source>
</evidence>
<evidence type="ECO:0000313" key="9">
    <source>
        <dbReference type="Proteomes" id="UP000799438"/>
    </source>
</evidence>
<evidence type="ECO:0000313" key="8">
    <source>
        <dbReference type="EMBL" id="KAF2140702.1"/>
    </source>
</evidence>
<dbReference type="OrthoDB" id="10030313at2759"/>
<evidence type="ECO:0000256" key="3">
    <source>
        <dbReference type="ARBA" id="ARBA00015797"/>
    </source>
</evidence>
<dbReference type="InterPro" id="IPR025762">
    <property type="entry name" value="DFDF"/>
</dbReference>
<dbReference type="GeneID" id="54298224"/>
<dbReference type="PANTHER" id="PTHR13612">
    <property type="entry name" value="ENHANCER OF MRNA-DECAPPING PROTEIN 3"/>
    <property type="match status" value="1"/>
</dbReference>
<feature type="domain" description="YjeF N-terminal" evidence="6">
    <location>
        <begin position="533"/>
        <end position="771"/>
    </location>
</feature>
<organism evidence="8 9">
    <name type="scientific">Aplosporella prunicola CBS 121167</name>
    <dbReference type="NCBI Taxonomy" id="1176127"/>
    <lineage>
        <taxon>Eukaryota</taxon>
        <taxon>Fungi</taxon>
        <taxon>Dikarya</taxon>
        <taxon>Ascomycota</taxon>
        <taxon>Pezizomycotina</taxon>
        <taxon>Dothideomycetes</taxon>
        <taxon>Dothideomycetes incertae sedis</taxon>
        <taxon>Botryosphaeriales</taxon>
        <taxon>Aplosporellaceae</taxon>
        <taxon>Aplosporella</taxon>
    </lineage>
</organism>
<evidence type="ECO:0000256" key="4">
    <source>
        <dbReference type="ARBA" id="ARBA00022490"/>
    </source>
</evidence>
<dbReference type="GO" id="GO:0003729">
    <property type="term" value="F:mRNA binding"/>
    <property type="evidence" value="ECO:0007669"/>
    <property type="project" value="TreeGrafter"/>
</dbReference>
<feature type="compositionally biased region" description="Polar residues" evidence="5">
    <location>
        <begin position="466"/>
        <end position="478"/>
    </location>
</feature>
<dbReference type="AlphaFoldDB" id="A0A6A6B8W9"/>
<gene>
    <name evidence="8" type="ORF">K452DRAFT_288791</name>
</gene>
<keyword evidence="4" id="KW-0963">Cytoplasm</keyword>
<feature type="compositionally biased region" description="Low complexity" evidence="5">
    <location>
        <begin position="269"/>
        <end position="278"/>
    </location>
</feature>
<feature type="domain" description="DFDF" evidence="7">
    <location>
        <begin position="342"/>
        <end position="378"/>
    </location>
</feature>
<proteinExistence type="inferred from homology"/>
<dbReference type="Gene3D" id="3.40.50.10260">
    <property type="entry name" value="YjeF N-terminal domain"/>
    <property type="match status" value="1"/>
</dbReference>
<keyword evidence="9" id="KW-1185">Reference proteome</keyword>
<dbReference type="GO" id="GO:0031087">
    <property type="term" value="P:deadenylation-independent decapping of nuclear-transcribed mRNA"/>
    <property type="evidence" value="ECO:0007669"/>
    <property type="project" value="TreeGrafter"/>
</dbReference>
<feature type="compositionally biased region" description="Polar residues" evidence="5">
    <location>
        <begin position="296"/>
        <end position="307"/>
    </location>
</feature>
<dbReference type="GO" id="GO:0033962">
    <property type="term" value="P:P-body assembly"/>
    <property type="evidence" value="ECO:0007669"/>
    <property type="project" value="TreeGrafter"/>
</dbReference>
<dbReference type="SUPFAM" id="SSF64153">
    <property type="entry name" value="YjeF N-terminal domain-like"/>
    <property type="match status" value="1"/>
</dbReference>
<feature type="compositionally biased region" description="Pro residues" evidence="5">
    <location>
        <begin position="66"/>
        <end position="108"/>
    </location>
</feature>
<comment type="similarity">
    <text evidence="2">Belongs to the EDC3 family.</text>
</comment>
<name>A0A6A6B8W9_9PEZI</name>
<evidence type="ECO:0000259" key="7">
    <source>
        <dbReference type="PROSITE" id="PS51512"/>
    </source>
</evidence>
<feature type="region of interest" description="Disordered" evidence="5">
    <location>
        <begin position="412"/>
        <end position="506"/>
    </location>
</feature>
<evidence type="ECO:0000259" key="6">
    <source>
        <dbReference type="PROSITE" id="PS51385"/>
    </source>
</evidence>
<feature type="compositionally biased region" description="Basic and acidic residues" evidence="5">
    <location>
        <begin position="223"/>
        <end position="237"/>
    </location>
</feature>
<protein>
    <recommendedName>
        <fullName evidence="3">Enhancer of mRNA-decapping protein 3</fullName>
    </recommendedName>
</protein>
<dbReference type="Pfam" id="PF03853">
    <property type="entry name" value="YjeF_N"/>
    <property type="match status" value="1"/>
</dbReference>
<reference evidence="8" key="1">
    <citation type="journal article" date="2020" name="Stud. Mycol.">
        <title>101 Dothideomycetes genomes: a test case for predicting lifestyles and emergence of pathogens.</title>
        <authorList>
            <person name="Haridas S."/>
            <person name="Albert R."/>
            <person name="Binder M."/>
            <person name="Bloem J."/>
            <person name="Labutti K."/>
            <person name="Salamov A."/>
            <person name="Andreopoulos B."/>
            <person name="Baker S."/>
            <person name="Barry K."/>
            <person name="Bills G."/>
            <person name="Bluhm B."/>
            <person name="Cannon C."/>
            <person name="Castanera R."/>
            <person name="Culley D."/>
            <person name="Daum C."/>
            <person name="Ezra D."/>
            <person name="Gonzalez J."/>
            <person name="Henrissat B."/>
            <person name="Kuo A."/>
            <person name="Liang C."/>
            <person name="Lipzen A."/>
            <person name="Lutzoni F."/>
            <person name="Magnuson J."/>
            <person name="Mondo S."/>
            <person name="Nolan M."/>
            <person name="Ohm R."/>
            <person name="Pangilinan J."/>
            <person name="Park H.-J."/>
            <person name="Ramirez L."/>
            <person name="Alfaro M."/>
            <person name="Sun H."/>
            <person name="Tritt A."/>
            <person name="Yoshinaga Y."/>
            <person name="Zwiers L.-H."/>
            <person name="Turgeon B."/>
            <person name="Goodwin S."/>
            <person name="Spatafora J."/>
            <person name="Crous P."/>
            <person name="Grigoriev I."/>
        </authorList>
    </citation>
    <scope>NUCLEOTIDE SEQUENCE</scope>
    <source>
        <strain evidence="8">CBS 121167</strain>
    </source>
</reference>
<dbReference type="SMART" id="SM01199">
    <property type="entry name" value="FDF"/>
    <property type="match status" value="1"/>
</dbReference>